<gene>
    <name evidence="2" type="ORF">C7P63_00930</name>
</gene>
<keyword evidence="3" id="KW-1185">Reference proteome</keyword>
<dbReference type="Pfam" id="PF11151">
    <property type="entry name" value="DUF2929"/>
    <property type="match status" value="1"/>
</dbReference>
<keyword evidence="1" id="KW-0472">Membrane</keyword>
<dbReference type="AlphaFoldDB" id="A0A429Z7M1"/>
<evidence type="ECO:0000313" key="3">
    <source>
        <dbReference type="Proteomes" id="UP000277864"/>
    </source>
</evidence>
<keyword evidence="1" id="KW-1133">Transmembrane helix</keyword>
<organism evidence="2 3">
    <name type="scientific">Vagococcus humatus</name>
    <dbReference type="NCBI Taxonomy" id="1889241"/>
    <lineage>
        <taxon>Bacteria</taxon>
        <taxon>Bacillati</taxon>
        <taxon>Bacillota</taxon>
        <taxon>Bacilli</taxon>
        <taxon>Lactobacillales</taxon>
        <taxon>Enterococcaceae</taxon>
        <taxon>Vagococcus</taxon>
    </lineage>
</organism>
<dbReference type="RefSeq" id="WP_125942284.1">
    <property type="nucleotide sequence ID" value="NZ_PXZH01000001.1"/>
</dbReference>
<dbReference type="EMBL" id="PXZH01000001">
    <property type="protein sequence ID" value="RST89673.1"/>
    <property type="molecule type" value="Genomic_DNA"/>
</dbReference>
<protein>
    <submittedName>
        <fullName evidence="2">DUF2929 domain-containing protein</fullName>
    </submittedName>
</protein>
<feature type="transmembrane region" description="Helical" evidence="1">
    <location>
        <begin position="34"/>
        <end position="52"/>
    </location>
</feature>
<keyword evidence="1" id="KW-0812">Transmembrane</keyword>
<dbReference type="OrthoDB" id="2139526at2"/>
<sequence length="60" mass="6439">MRATIVLIWSLILGQIISYLGAALNHGAYDFKQALMSSIVIAISVLIIGNLSQPSKKPAK</sequence>
<evidence type="ECO:0000313" key="2">
    <source>
        <dbReference type="EMBL" id="RST89673.1"/>
    </source>
</evidence>
<dbReference type="InterPro" id="IPR021324">
    <property type="entry name" value="DUF2929"/>
</dbReference>
<proteinExistence type="predicted"/>
<name>A0A429Z7M1_9ENTE</name>
<dbReference type="Proteomes" id="UP000277864">
    <property type="component" value="Unassembled WGS sequence"/>
</dbReference>
<accession>A0A429Z7M1</accession>
<reference evidence="2 3" key="1">
    <citation type="submission" date="2018-03" db="EMBL/GenBank/DDBJ databases">
        <authorList>
            <person name="Gulvik C.A."/>
        </authorList>
    </citation>
    <scope>NUCLEOTIDE SEQUENCE [LARGE SCALE GENOMIC DNA]</scope>
    <source>
        <strain evidence="2 3">JCM 31581</strain>
    </source>
</reference>
<evidence type="ECO:0000256" key="1">
    <source>
        <dbReference type="SAM" id="Phobius"/>
    </source>
</evidence>
<comment type="caution">
    <text evidence="2">The sequence shown here is derived from an EMBL/GenBank/DDBJ whole genome shotgun (WGS) entry which is preliminary data.</text>
</comment>